<evidence type="ECO:0000313" key="2">
    <source>
        <dbReference type="EMBL" id="KYR02082.1"/>
    </source>
</evidence>
<feature type="signal peptide" evidence="1">
    <location>
        <begin position="1"/>
        <end position="21"/>
    </location>
</feature>
<protein>
    <submittedName>
        <fullName evidence="2">Uncharacterized protein</fullName>
    </submittedName>
</protein>
<comment type="caution">
    <text evidence="2">The sequence shown here is derived from an EMBL/GenBank/DDBJ whole genome shotgun (WGS) entry which is preliminary data.</text>
</comment>
<feature type="chain" id="PRO_5007593792" evidence="1">
    <location>
        <begin position="22"/>
        <end position="83"/>
    </location>
</feature>
<name>A0A152A768_TIELA</name>
<gene>
    <name evidence="2" type="ORF">DLAC_00883</name>
</gene>
<evidence type="ECO:0000256" key="1">
    <source>
        <dbReference type="SAM" id="SignalP"/>
    </source>
</evidence>
<proteinExistence type="predicted"/>
<accession>A0A152A768</accession>
<dbReference type="Proteomes" id="UP000076078">
    <property type="component" value="Unassembled WGS sequence"/>
</dbReference>
<organism evidence="2 3">
    <name type="scientific">Tieghemostelium lacteum</name>
    <name type="common">Slime mold</name>
    <name type="synonym">Dictyostelium lacteum</name>
    <dbReference type="NCBI Taxonomy" id="361077"/>
    <lineage>
        <taxon>Eukaryota</taxon>
        <taxon>Amoebozoa</taxon>
        <taxon>Evosea</taxon>
        <taxon>Eumycetozoa</taxon>
        <taxon>Dictyostelia</taxon>
        <taxon>Dictyosteliales</taxon>
        <taxon>Raperosteliaceae</taxon>
        <taxon>Tieghemostelium</taxon>
    </lineage>
</organism>
<dbReference type="AlphaFoldDB" id="A0A152A768"/>
<dbReference type="InParanoid" id="A0A152A768"/>
<evidence type="ECO:0000313" key="3">
    <source>
        <dbReference type="Proteomes" id="UP000076078"/>
    </source>
</evidence>
<keyword evidence="1" id="KW-0732">Signal</keyword>
<reference evidence="2 3" key="1">
    <citation type="submission" date="2015-12" db="EMBL/GenBank/DDBJ databases">
        <title>Dictyostelia acquired genes for synthesis and detection of signals that induce cell-type specialization by lateral gene transfer from prokaryotes.</title>
        <authorList>
            <person name="Gloeckner G."/>
            <person name="Schaap P."/>
        </authorList>
    </citation>
    <scope>NUCLEOTIDE SEQUENCE [LARGE SCALE GENOMIC DNA]</scope>
    <source>
        <strain evidence="2 3">TK</strain>
    </source>
</reference>
<dbReference type="EMBL" id="LODT01000004">
    <property type="protein sequence ID" value="KYR02082.1"/>
    <property type="molecule type" value="Genomic_DNA"/>
</dbReference>
<sequence length="83" mass="9535">MLNKSYLVIFLVLLLVIPIFTEMNNGNQPQQGSTKRSINDIINSHYQEYMKQHPEAKEASPEKVQELQDKLNHAKCGHDDLAK</sequence>
<keyword evidence="3" id="KW-1185">Reference proteome</keyword>